<evidence type="ECO:0000256" key="2">
    <source>
        <dbReference type="ARBA" id="ARBA00022833"/>
    </source>
</evidence>
<dbReference type="Pfam" id="PF03455">
    <property type="entry name" value="dDENN"/>
    <property type="match status" value="1"/>
</dbReference>
<dbReference type="GO" id="GO:0032483">
    <property type="term" value="P:regulation of Rab protein signal transduction"/>
    <property type="evidence" value="ECO:0007669"/>
    <property type="project" value="TreeGrafter"/>
</dbReference>
<dbReference type="SUPFAM" id="SSF57889">
    <property type="entry name" value="Cysteine-rich domain"/>
    <property type="match status" value="1"/>
</dbReference>
<dbReference type="AlphaFoldDB" id="A0A3N4M000"/>
<feature type="compositionally biased region" description="Low complexity" evidence="3">
    <location>
        <begin position="103"/>
        <end position="114"/>
    </location>
</feature>
<feature type="compositionally biased region" description="Polar residues" evidence="3">
    <location>
        <begin position="737"/>
        <end position="759"/>
    </location>
</feature>
<dbReference type="SMART" id="SM00801">
    <property type="entry name" value="dDENN"/>
    <property type="match status" value="1"/>
</dbReference>
<evidence type="ECO:0000259" key="4">
    <source>
        <dbReference type="PROSITE" id="PS50081"/>
    </source>
</evidence>
<feature type="region of interest" description="Disordered" evidence="3">
    <location>
        <begin position="812"/>
        <end position="832"/>
    </location>
</feature>
<dbReference type="InterPro" id="IPR002219">
    <property type="entry name" value="PKC_DAG/PE"/>
</dbReference>
<keyword evidence="7" id="KW-1185">Reference proteome</keyword>
<dbReference type="InterPro" id="IPR051696">
    <property type="entry name" value="DENN_Domain_GEFs"/>
</dbReference>
<dbReference type="Pfam" id="PF03456">
    <property type="entry name" value="uDENN"/>
    <property type="match status" value="1"/>
</dbReference>
<dbReference type="InterPro" id="IPR001194">
    <property type="entry name" value="cDENN_dom"/>
</dbReference>
<sequence>MDKAAQNLPPLAEYFWIAGIDSISYGEHMPPEPPRMGFAPSEGLIEAAEPDESENPFQPRGNDILQAGSRSASPSRLTPSPNATPAGEGRLSAASQSFGGSLGKLRSSNSSTSTLANSMKAGMSDADFDKALFKFAAERESFLEDLSFSAGTIVNNKPVTHPRAQKVINDDANIQKAPSLRRRISLRDLSSMRRAPSVVNRAASIRTSRRMSNYNSVIPVPQPLNPSPKMHPLKRKFEPVLLDRYPPRAIVDEVKKRGPFPDYVPMFAFPNDVNIVSSDERPRSTWHGFTMTGGDNSQLHAICVIIWIPLNPKAAEDLERRCEEWRRDNMTNEERELASSLGERLALERAKLSRLLARLPTVAAHLREQLDDEIVETEERISLMADLLRPVRHGAASKIEGLTDGETGLWIPRAFGILGKDASLTSFWKEWLKAIVVPMMNGAIQRVPPSSPNVGTWQPLEKYVVNLCTEAPAPDGSKTQVEVALRELRLYARKEAINELPGSRNNDLWALFRSMSLQNVVTMFEFALSESRIILLSSHTAMLHCASRALVSLLYPFTWSGIFIPVLPVRLLSAVEAPCPYIVGIERRYDKIELPEEDFVLVDLDSDSILSSNPPTLLPRAQRRKLVSLLQLAAGHHNRYGVPVGPPQYVVEAFPNDSMVSENSALYSAIPPVSTLAKLVNLTSTSFGGAGASDFAPRPLVFNGFTHSRNRARTYERPTTSGTIRRGSPPSPKSPSTCGYPQTTGSSIPRQDSGFTLTATLRGKRSGNLDSSANSRRSSSVSARFPSRNTTRGDHLLFGYKFGFERAPALRRPSVPLSGHSPSPSTSSLTDSKSILNQYPPSVYSPSTLAASTIMPNMLMQPVRNTDTTRWVEGHCMIWKQHDVDSVCSICEEKSDEGIYTCSNCSVASHMRCSPAICLPCPVSFYPDQIRAAFVRCFASLLYTYRRFLMPATGDGKKAGKIFKFNMEGFLKSMPRECADYVKTLEQTQAFSEFIHERESKKATDPQLKLFDEIILSKKNRGKTSFFSKQSTNFLNDKSEHLWRTSTAITPSTSPTKLLNEHNLPQNRVPAKLEPLLLRESRVNQGVPKITPTKPQRKPTPTNIPTITKQHVDK</sequence>
<dbReference type="Pfam" id="PF02141">
    <property type="entry name" value="DENN"/>
    <property type="match status" value="1"/>
</dbReference>
<dbReference type="Gene3D" id="3.40.50.11500">
    <property type="match status" value="1"/>
</dbReference>
<dbReference type="PANTHER" id="PTHR12296">
    <property type="entry name" value="DENN DOMAIN-CONTAINING PROTEIN 4"/>
    <property type="match status" value="1"/>
</dbReference>
<feature type="domain" description="UDENN" evidence="5">
    <location>
        <begin position="223"/>
        <end position="1005"/>
    </location>
</feature>
<feature type="region of interest" description="Disordered" evidence="3">
    <location>
        <begin position="707"/>
        <end position="788"/>
    </location>
</feature>
<dbReference type="PROSITE" id="PS50081">
    <property type="entry name" value="ZF_DAG_PE_2"/>
    <property type="match status" value="1"/>
</dbReference>
<feature type="domain" description="Phorbol-ester/DAG-type" evidence="4">
    <location>
        <begin position="874"/>
        <end position="921"/>
    </location>
</feature>
<dbReference type="OrthoDB" id="6019893at2759"/>
<dbReference type="InParanoid" id="A0A3N4M000"/>
<proteinExistence type="predicted"/>
<evidence type="ECO:0000256" key="3">
    <source>
        <dbReference type="SAM" id="MobiDB-lite"/>
    </source>
</evidence>
<dbReference type="EMBL" id="ML121529">
    <property type="protein sequence ID" value="RPB28506.1"/>
    <property type="molecule type" value="Genomic_DNA"/>
</dbReference>
<dbReference type="PANTHER" id="PTHR12296:SF21">
    <property type="entry name" value="DENN DOMAIN-CONTAINING PROTEIN 3"/>
    <property type="match status" value="1"/>
</dbReference>
<organism evidence="6 7">
    <name type="scientific">Terfezia boudieri ATCC MYA-4762</name>
    <dbReference type="NCBI Taxonomy" id="1051890"/>
    <lineage>
        <taxon>Eukaryota</taxon>
        <taxon>Fungi</taxon>
        <taxon>Dikarya</taxon>
        <taxon>Ascomycota</taxon>
        <taxon>Pezizomycotina</taxon>
        <taxon>Pezizomycetes</taxon>
        <taxon>Pezizales</taxon>
        <taxon>Pezizaceae</taxon>
        <taxon>Terfezia</taxon>
    </lineage>
</organism>
<dbReference type="SMART" id="SM00800">
    <property type="entry name" value="uDENN"/>
    <property type="match status" value="1"/>
</dbReference>
<dbReference type="CDD" id="cd00029">
    <property type="entry name" value="C1"/>
    <property type="match status" value="1"/>
</dbReference>
<keyword evidence="2" id="KW-0862">Zinc</keyword>
<feature type="compositionally biased region" description="Low complexity" evidence="3">
    <location>
        <begin position="771"/>
        <end position="788"/>
    </location>
</feature>
<protein>
    <submittedName>
        <fullName evidence="6">DENN-domain-containing protein</fullName>
    </submittedName>
</protein>
<dbReference type="InterPro" id="IPR043153">
    <property type="entry name" value="DENN_C"/>
</dbReference>
<dbReference type="GO" id="GO:0046872">
    <property type="term" value="F:metal ion binding"/>
    <property type="evidence" value="ECO:0007669"/>
    <property type="project" value="UniProtKB-KW"/>
</dbReference>
<evidence type="ECO:0000313" key="7">
    <source>
        <dbReference type="Proteomes" id="UP000267821"/>
    </source>
</evidence>
<dbReference type="InterPro" id="IPR005113">
    <property type="entry name" value="uDENN_dom"/>
</dbReference>
<reference evidence="6 7" key="1">
    <citation type="journal article" date="2018" name="Nat. Ecol. Evol.">
        <title>Pezizomycetes genomes reveal the molecular basis of ectomycorrhizal truffle lifestyle.</title>
        <authorList>
            <person name="Murat C."/>
            <person name="Payen T."/>
            <person name="Noel B."/>
            <person name="Kuo A."/>
            <person name="Morin E."/>
            <person name="Chen J."/>
            <person name="Kohler A."/>
            <person name="Krizsan K."/>
            <person name="Balestrini R."/>
            <person name="Da Silva C."/>
            <person name="Montanini B."/>
            <person name="Hainaut M."/>
            <person name="Levati E."/>
            <person name="Barry K.W."/>
            <person name="Belfiori B."/>
            <person name="Cichocki N."/>
            <person name="Clum A."/>
            <person name="Dockter R.B."/>
            <person name="Fauchery L."/>
            <person name="Guy J."/>
            <person name="Iotti M."/>
            <person name="Le Tacon F."/>
            <person name="Lindquist E.A."/>
            <person name="Lipzen A."/>
            <person name="Malagnac F."/>
            <person name="Mello A."/>
            <person name="Molinier V."/>
            <person name="Miyauchi S."/>
            <person name="Poulain J."/>
            <person name="Riccioni C."/>
            <person name="Rubini A."/>
            <person name="Sitrit Y."/>
            <person name="Splivallo R."/>
            <person name="Traeger S."/>
            <person name="Wang M."/>
            <person name="Zifcakova L."/>
            <person name="Wipf D."/>
            <person name="Zambonelli A."/>
            <person name="Paolocci F."/>
            <person name="Nowrousian M."/>
            <person name="Ottonello S."/>
            <person name="Baldrian P."/>
            <person name="Spatafora J.W."/>
            <person name="Henrissat B."/>
            <person name="Nagy L.G."/>
            <person name="Aury J.M."/>
            <person name="Wincker P."/>
            <person name="Grigoriev I.V."/>
            <person name="Bonfante P."/>
            <person name="Martin F.M."/>
        </authorList>
    </citation>
    <scope>NUCLEOTIDE SEQUENCE [LARGE SCALE GENOMIC DNA]</scope>
    <source>
        <strain evidence="6 7">ATCC MYA-4762</strain>
    </source>
</reference>
<dbReference type="Proteomes" id="UP000267821">
    <property type="component" value="Unassembled WGS sequence"/>
</dbReference>
<dbReference type="SMART" id="SM00799">
    <property type="entry name" value="DENN"/>
    <property type="match status" value="1"/>
</dbReference>
<feature type="compositionally biased region" description="Polar residues" evidence="3">
    <location>
        <begin position="68"/>
        <end position="83"/>
    </location>
</feature>
<name>A0A3N4M000_9PEZI</name>
<dbReference type="InterPro" id="IPR037516">
    <property type="entry name" value="Tripartite_DENN"/>
</dbReference>
<accession>A0A3N4M000</accession>
<evidence type="ECO:0000256" key="1">
    <source>
        <dbReference type="ARBA" id="ARBA00022723"/>
    </source>
</evidence>
<dbReference type="InterPro" id="IPR005112">
    <property type="entry name" value="dDENN_dom"/>
</dbReference>
<dbReference type="GO" id="GO:0031410">
    <property type="term" value="C:cytoplasmic vesicle"/>
    <property type="evidence" value="ECO:0007669"/>
    <property type="project" value="TreeGrafter"/>
</dbReference>
<dbReference type="PROSITE" id="PS50211">
    <property type="entry name" value="DENN"/>
    <property type="match status" value="1"/>
</dbReference>
<evidence type="ECO:0000313" key="6">
    <source>
        <dbReference type="EMBL" id="RPB28506.1"/>
    </source>
</evidence>
<feature type="compositionally biased region" description="Low complexity" evidence="3">
    <location>
        <begin position="1088"/>
        <end position="1108"/>
    </location>
</feature>
<dbReference type="InterPro" id="IPR046349">
    <property type="entry name" value="C1-like_sf"/>
</dbReference>
<evidence type="ECO:0000259" key="5">
    <source>
        <dbReference type="PROSITE" id="PS50211"/>
    </source>
</evidence>
<feature type="compositionally biased region" description="Low complexity" evidence="3">
    <location>
        <begin position="816"/>
        <end position="832"/>
    </location>
</feature>
<feature type="region of interest" description="Disordered" evidence="3">
    <location>
        <begin position="1087"/>
        <end position="1114"/>
    </location>
</feature>
<keyword evidence="1" id="KW-0479">Metal-binding</keyword>
<feature type="region of interest" description="Disordered" evidence="3">
    <location>
        <begin position="28"/>
        <end position="114"/>
    </location>
</feature>
<gene>
    <name evidence="6" type="ORF">L211DRAFT_390389</name>
</gene>